<gene>
    <name evidence="2" type="ORF">LTR77_006448</name>
</gene>
<feature type="transmembrane region" description="Helical" evidence="1">
    <location>
        <begin position="12"/>
        <end position="31"/>
    </location>
</feature>
<comment type="caution">
    <text evidence="2">The sequence shown here is derived from an EMBL/GenBank/DDBJ whole genome shotgun (WGS) entry which is preliminary data.</text>
</comment>
<dbReference type="RefSeq" id="XP_064658605.1">
    <property type="nucleotide sequence ID" value="XM_064803690.1"/>
</dbReference>
<protein>
    <submittedName>
        <fullName evidence="2">Uncharacterized protein</fullName>
    </submittedName>
</protein>
<evidence type="ECO:0000313" key="2">
    <source>
        <dbReference type="EMBL" id="KAK5169139.1"/>
    </source>
</evidence>
<organism evidence="2 3">
    <name type="scientific">Saxophila tyrrhenica</name>
    <dbReference type="NCBI Taxonomy" id="1690608"/>
    <lineage>
        <taxon>Eukaryota</taxon>
        <taxon>Fungi</taxon>
        <taxon>Dikarya</taxon>
        <taxon>Ascomycota</taxon>
        <taxon>Pezizomycotina</taxon>
        <taxon>Dothideomycetes</taxon>
        <taxon>Dothideomycetidae</taxon>
        <taxon>Mycosphaerellales</taxon>
        <taxon>Extremaceae</taxon>
        <taxon>Saxophila</taxon>
    </lineage>
</organism>
<reference evidence="2 3" key="1">
    <citation type="submission" date="2023-08" db="EMBL/GenBank/DDBJ databases">
        <title>Black Yeasts Isolated from many extreme environments.</title>
        <authorList>
            <person name="Coleine C."/>
            <person name="Stajich J.E."/>
            <person name="Selbmann L."/>
        </authorList>
    </citation>
    <scope>NUCLEOTIDE SEQUENCE [LARGE SCALE GENOMIC DNA]</scope>
    <source>
        <strain evidence="2 3">CCFEE 5935</strain>
    </source>
</reference>
<sequence>MPIALNNIGYRTYFANAIWDIAIIGLIWYYWVETKNLTLEEIDAIFEEKHSNVPDIEQIRTGKATLDVGAVEQELEKKVIATKRG</sequence>
<evidence type="ECO:0000256" key="1">
    <source>
        <dbReference type="SAM" id="Phobius"/>
    </source>
</evidence>
<keyword evidence="3" id="KW-1185">Reference proteome</keyword>
<dbReference type="GeneID" id="89927788"/>
<keyword evidence="1" id="KW-0472">Membrane</keyword>
<evidence type="ECO:0000313" key="3">
    <source>
        <dbReference type="Proteomes" id="UP001337655"/>
    </source>
</evidence>
<dbReference type="Gene3D" id="1.20.1250.20">
    <property type="entry name" value="MFS general substrate transporter like domains"/>
    <property type="match status" value="1"/>
</dbReference>
<keyword evidence="1" id="KW-0812">Transmembrane</keyword>
<dbReference type="AlphaFoldDB" id="A0AAV9P7X4"/>
<dbReference type="InterPro" id="IPR036259">
    <property type="entry name" value="MFS_trans_sf"/>
</dbReference>
<dbReference type="Proteomes" id="UP001337655">
    <property type="component" value="Unassembled WGS sequence"/>
</dbReference>
<keyword evidence="1" id="KW-1133">Transmembrane helix</keyword>
<accession>A0AAV9P7X4</accession>
<dbReference type="EMBL" id="JAVRRT010000009">
    <property type="protein sequence ID" value="KAK5169139.1"/>
    <property type="molecule type" value="Genomic_DNA"/>
</dbReference>
<name>A0AAV9P7X4_9PEZI</name>
<proteinExistence type="predicted"/>